<dbReference type="InterPro" id="IPR051396">
    <property type="entry name" value="Bact_Antivir_Def_Nuclease"/>
</dbReference>
<dbReference type="Gene3D" id="3.40.50.300">
    <property type="entry name" value="P-loop containing nucleotide triphosphate hydrolases"/>
    <property type="match status" value="1"/>
</dbReference>
<feature type="domain" description="Endonuclease GajA/Old nuclease/RecF-like AAA" evidence="1">
    <location>
        <begin position="1"/>
        <end position="347"/>
    </location>
</feature>
<dbReference type="Proteomes" id="UP000199452">
    <property type="component" value="Unassembled WGS sequence"/>
</dbReference>
<dbReference type="PANTHER" id="PTHR43581:SF4">
    <property type="entry name" value="ATP_GTP PHOSPHATASE"/>
    <property type="match status" value="1"/>
</dbReference>
<reference evidence="2 3" key="1">
    <citation type="submission" date="2016-09" db="EMBL/GenBank/DDBJ databases">
        <authorList>
            <person name="Capua I."/>
            <person name="De Benedictis P."/>
            <person name="Joannis T."/>
            <person name="Lombin L.H."/>
            <person name="Cattoli G."/>
        </authorList>
    </citation>
    <scope>NUCLEOTIDE SEQUENCE [LARGE SCALE GENOMIC DNA]</scope>
    <source>
        <strain evidence="2 3">A7P-90m</strain>
    </source>
</reference>
<dbReference type="SUPFAM" id="SSF52540">
    <property type="entry name" value="P-loop containing nucleoside triphosphate hydrolases"/>
    <property type="match status" value="1"/>
</dbReference>
<organism evidence="2 3">
    <name type="scientific">Williamwhitmania taraxaci</name>
    <dbReference type="NCBI Taxonomy" id="1640674"/>
    <lineage>
        <taxon>Bacteria</taxon>
        <taxon>Pseudomonadati</taxon>
        <taxon>Bacteroidota</taxon>
        <taxon>Bacteroidia</taxon>
        <taxon>Bacteroidales</taxon>
        <taxon>Williamwhitmaniaceae</taxon>
        <taxon>Williamwhitmania</taxon>
    </lineage>
</organism>
<dbReference type="InterPro" id="IPR027417">
    <property type="entry name" value="P-loop_NTPase"/>
</dbReference>
<dbReference type="PANTHER" id="PTHR43581">
    <property type="entry name" value="ATP/GTP PHOSPHATASE"/>
    <property type="match status" value="1"/>
</dbReference>
<dbReference type="RefSeq" id="WP_212590584.1">
    <property type="nucleotide sequence ID" value="NZ_FMYP01000113.1"/>
</dbReference>
<protein>
    <submittedName>
        <fullName evidence="2">AAA ATPase domain-containing protein</fullName>
    </submittedName>
</protein>
<dbReference type="AlphaFoldDB" id="A0A1G6T5X7"/>
<evidence type="ECO:0000313" key="3">
    <source>
        <dbReference type="Proteomes" id="UP000199452"/>
    </source>
</evidence>
<name>A0A1G6T5X7_9BACT</name>
<sequence length="491" mass="55910">MKIKTVSIKHFRGIEDLPPFDLKNLSMLIGNNGTSKTSILEAVNFALSPSFLSGRIKHTDFFKGQDHPIEITLEFETSFKAMLPDGFQKQEVDCNKVYLKVKKRDRAGNGKAFSDIVVVEHYVVPVAPQTNDKGWEVVRKNNSKFKFDHRLLTFPIETEGLPRSYYYGKNREKQIQKGFNSSISSVYDDFNWRFIKEVRKENEIPTDPPTPDFFARKQTIENEIIQKIDEKAIQKTFNSLNKKLDDLGIANIGISFFDGNAPFDTAYLNQKLEGLEIPVAQLGSGIEMIISLLFLETLASLSKENFIVIIDEPELHLHPTLQNKFINYLVGLSANNQVLLSTHSPYFFKNSITNQDIELLISSKDTGKVLVENTGANFGLFPWSPSWGEINFQAYNLPTIEFHNELYGYLQEANTVSSETAIEAFFIGKGQTKTKQWKRLHNGQVGNPYDVSLMTYIRNTIHHPDNTNNLPYTETELDNSIKTMITVLQTP</sequence>
<dbReference type="EMBL" id="FMYP01000113">
    <property type="protein sequence ID" value="SDD24439.1"/>
    <property type="molecule type" value="Genomic_DNA"/>
</dbReference>
<evidence type="ECO:0000313" key="2">
    <source>
        <dbReference type="EMBL" id="SDD24439.1"/>
    </source>
</evidence>
<keyword evidence="3" id="KW-1185">Reference proteome</keyword>
<gene>
    <name evidence="2" type="ORF">SAMN05216323_11134</name>
</gene>
<dbReference type="STRING" id="1640674.SAMN05216323_11134"/>
<dbReference type="InterPro" id="IPR041685">
    <property type="entry name" value="AAA_GajA/Old/RecF-like"/>
</dbReference>
<proteinExistence type="predicted"/>
<evidence type="ECO:0000259" key="1">
    <source>
        <dbReference type="Pfam" id="PF13175"/>
    </source>
</evidence>
<accession>A0A1G6T5X7</accession>
<dbReference type="Pfam" id="PF13175">
    <property type="entry name" value="AAA_15"/>
    <property type="match status" value="1"/>
</dbReference>